<dbReference type="AlphaFoldDB" id="A0A8J8SLU9"/>
<sequence>MLLDGRIAAQELHDLNTFLSLYVPRQTGVASPPLCRLLESWPVPKLYSMRRGMWALFSAHPLLRELDALIAERVQPAAMKYASYKTRARRFSVQPEELPASWKGALERMADGMPGQADRCLGVPVPSMQVTMRTKLCECIMAARVAGIPEEMSVAAMVAYEKSLLQRERPLSPVTIKSAIRQVQGFALYLGAPDDVLAHLAKRVRVHEGRANGSTPLKEAKVLALPSYEDIFEKAFDLLGEADATKNAVQAQFKRNAAVAMTLFCPFPVRAADTVMRFGREITWDGQMYRFDLVLSKNKRPYTAPIIPVFGFFIDQLILQGADLEHLADLRTACFQAKRPLFVTYEGRHPHPRYASHLWKQVLGTGGHAARTKLHDEFGRLGSRGVELAMRACGQRSEKTAEAYRTRAFQMLAIERAHADFIGEITDAEWKEFFG</sequence>
<gene>
    <name evidence="1" type="ORF">GR316_13555</name>
</gene>
<geneLocation type="plasmid" evidence="1 2">
    <name>unnamed5</name>
</geneLocation>
<proteinExistence type="predicted"/>
<keyword evidence="1" id="KW-0614">Plasmid</keyword>
<organism evidence="1 2">
    <name type="scientific">Falsirhodobacter algicola</name>
    <dbReference type="NCBI Taxonomy" id="2692330"/>
    <lineage>
        <taxon>Bacteria</taxon>
        <taxon>Pseudomonadati</taxon>
        <taxon>Pseudomonadota</taxon>
        <taxon>Alphaproteobacteria</taxon>
        <taxon>Rhodobacterales</taxon>
        <taxon>Paracoccaceae</taxon>
        <taxon>Falsirhodobacter</taxon>
    </lineage>
</organism>
<keyword evidence="2" id="KW-1185">Reference proteome</keyword>
<dbReference type="Proteomes" id="UP000679284">
    <property type="component" value="Plasmid unnamed5"/>
</dbReference>
<dbReference type="RefSeq" id="WP_211785637.1">
    <property type="nucleotide sequence ID" value="NZ_CP047294.1"/>
</dbReference>
<accession>A0A8J8SLU9</accession>
<dbReference type="KEGG" id="fap:GR316_13555"/>
<reference evidence="1" key="1">
    <citation type="submission" date="2020-01" db="EMBL/GenBank/DDBJ databases">
        <authorList>
            <person name="Yang Y."/>
            <person name="Kwon Y.M."/>
        </authorList>
    </citation>
    <scope>NUCLEOTIDE SEQUENCE</scope>
    <source>
        <strain evidence="1">PG104</strain>
        <plasmid evidence="1">unnamed5</plasmid>
    </source>
</reference>
<evidence type="ECO:0000313" key="1">
    <source>
        <dbReference type="EMBL" id="QUS37405.1"/>
    </source>
</evidence>
<dbReference type="EMBL" id="CP047294">
    <property type="protein sequence ID" value="QUS37405.1"/>
    <property type="molecule type" value="Genomic_DNA"/>
</dbReference>
<name>A0A8J8SLU9_9RHOB</name>
<protein>
    <submittedName>
        <fullName evidence="1">Uncharacterized protein</fullName>
    </submittedName>
</protein>
<evidence type="ECO:0000313" key="2">
    <source>
        <dbReference type="Proteomes" id="UP000679284"/>
    </source>
</evidence>